<dbReference type="SMART" id="SM01329">
    <property type="entry name" value="Iso_dh"/>
    <property type="match status" value="1"/>
</dbReference>
<keyword evidence="4" id="KW-0809">Transit peptide</keyword>
<evidence type="ECO:0000256" key="1">
    <source>
        <dbReference type="ARBA" id="ARBA00004173"/>
    </source>
</evidence>
<reference evidence="7" key="1">
    <citation type="submission" date="2012-12" db="EMBL/GenBank/DDBJ databases">
        <title>Identification and characterization of a phenylalanine ammonia-lyase gene family in Isatis indigotica Fort.</title>
        <authorList>
            <person name="Liu Q."/>
            <person name="Chen J."/>
            <person name="Zhou X."/>
            <person name="Di P."/>
            <person name="Xiao Y."/>
            <person name="Xuan H."/>
            <person name="Zhang L."/>
            <person name="Chen W."/>
        </authorList>
    </citation>
    <scope>NUCLEOTIDE SEQUENCE</scope>
    <source>
        <tissue evidence="7">Salivary gland</tissue>
    </source>
</reference>
<protein>
    <submittedName>
        <fullName evidence="7">Putative isocitrate dehydrogenase gamma subunit</fullName>
    </submittedName>
</protein>
<dbReference type="SUPFAM" id="SSF53659">
    <property type="entry name" value="Isocitrate/Isopropylmalate dehydrogenase-like"/>
    <property type="match status" value="1"/>
</dbReference>
<evidence type="ECO:0000313" key="7">
    <source>
        <dbReference type="EMBL" id="JAA66260.1"/>
    </source>
</evidence>
<dbReference type="AlphaFoldDB" id="A0A0K8R529"/>
<dbReference type="InterPro" id="IPR024084">
    <property type="entry name" value="IsoPropMal-DH-like_dom"/>
</dbReference>
<dbReference type="GO" id="GO:0006099">
    <property type="term" value="P:tricarboxylic acid cycle"/>
    <property type="evidence" value="ECO:0007669"/>
    <property type="project" value="UniProtKB-KW"/>
</dbReference>
<dbReference type="PANTHER" id="PTHR11835">
    <property type="entry name" value="DECARBOXYLATING DEHYDROGENASES-ISOCITRATE, ISOPROPYLMALATE, TARTRATE"/>
    <property type="match status" value="1"/>
</dbReference>
<evidence type="ECO:0000256" key="4">
    <source>
        <dbReference type="ARBA" id="ARBA00022946"/>
    </source>
</evidence>
<feature type="domain" description="Isopropylmalate dehydrogenase-like" evidence="6">
    <location>
        <begin position="38"/>
        <end position="357"/>
    </location>
</feature>
<name>A0A0K8R529_IXORI</name>
<dbReference type="PANTHER" id="PTHR11835:SF60">
    <property type="entry name" value="ISOCITRATE DEHYDROGENASE [NAD] SUBUNIT, MITOCHONDRIAL"/>
    <property type="match status" value="1"/>
</dbReference>
<dbReference type="Gene3D" id="3.40.718.10">
    <property type="entry name" value="Isopropylmalate Dehydrogenase"/>
    <property type="match status" value="1"/>
</dbReference>
<organism evidence="7">
    <name type="scientific">Ixodes ricinus</name>
    <name type="common">Common tick</name>
    <name type="synonym">Acarus ricinus</name>
    <dbReference type="NCBI Taxonomy" id="34613"/>
    <lineage>
        <taxon>Eukaryota</taxon>
        <taxon>Metazoa</taxon>
        <taxon>Ecdysozoa</taxon>
        <taxon>Arthropoda</taxon>
        <taxon>Chelicerata</taxon>
        <taxon>Arachnida</taxon>
        <taxon>Acari</taxon>
        <taxon>Parasitiformes</taxon>
        <taxon>Ixodida</taxon>
        <taxon>Ixodoidea</taxon>
        <taxon>Ixodidae</taxon>
        <taxon>Ixodinae</taxon>
        <taxon>Ixodes</taxon>
    </lineage>
</organism>
<accession>A0A0K8R529</accession>
<comment type="subcellular location">
    <subcellularLocation>
        <location evidence="1">Mitochondrion</location>
    </subcellularLocation>
</comment>
<dbReference type="InterPro" id="IPR004434">
    <property type="entry name" value="Isocitrate_DH_NAD"/>
</dbReference>
<evidence type="ECO:0000256" key="2">
    <source>
        <dbReference type="ARBA" id="ARBA00007769"/>
    </source>
</evidence>
<sequence length="383" mass="42693">MAAATWMPLLYRQLCPSSFHAAKVSVRRLGSLYGGRYFVTLLPGHGIGPEMMSHVEKVFERAKVPVDFERVEVDDTPESLHNALTSIRRNGVALKGNVETENPLQVEPRNLALRSALQLDVNVVRCRSHPGVTTRHKDIDIVVIRQNTEGEYSCLEHESVPGVVEGLKIITRKKSAETARYAFSYARSHKRKRVTVIHKANIMKLSDGLFLETCREVSKEFPDVEFSDMIIDNCCMQLVSRPSQFDVMLVPNLYGNILVNIACGLVGGPGITSGRNYGRDYAVFETATRNTGSQLVGKNMANPTATFLAAVDMLKHLGLRHHAYLIKDAVEKTLNEDKIHTRDLGGTASTSDVVENVLREVERHTQVPLDNRPHLDSPVRCQV</sequence>
<evidence type="ECO:0000256" key="3">
    <source>
        <dbReference type="ARBA" id="ARBA00022532"/>
    </source>
</evidence>
<comment type="similarity">
    <text evidence="2">Belongs to the isocitrate and isopropylmalate dehydrogenases family.</text>
</comment>
<keyword evidence="5" id="KW-0496">Mitochondrion</keyword>
<dbReference type="NCBIfam" id="TIGR00175">
    <property type="entry name" value="mito_nad_idh"/>
    <property type="match status" value="1"/>
</dbReference>
<dbReference type="FunFam" id="3.40.718.10:FF:000001">
    <property type="entry name" value="Isocitrate dehydrogenase [NAD] subunit, mitochondrial"/>
    <property type="match status" value="1"/>
</dbReference>
<keyword evidence="3" id="KW-0816">Tricarboxylic acid cycle</keyword>
<dbReference type="EMBL" id="GADI01007548">
    <property type="protein sequence ID" value="JAA66260.1"/>
    <property type="molecule type" value="mRNA"/>
</dbReference>
<evidence type="ECO:0000256" key="5">
    <source>
        <dbReference type="ARBA" id="ARBA00023128"/>
    </source>
</evidence>
<dbReference type="GO" id="GO:0005739">
    <property type="term" value="C:mitochondrion"/>
    <property type="evidence" value="ECO:0007669"/>
    <property type="project" value="UniProtKB-SubCell"/>
</dbReference>
<evidence type="ECO:0000259" key="6">
    <source>
        <dbReference type="SMART" id="SM01329"/>
    </source>
</evidence>
<proteinExistence type="evidence at transcript level"/>
<dbReference type="GO" id="GO:0006102">
    <property type="term" value="P:isocitrate metabolic process"/>
    <property type="evidence" value="ECO:0007669"/>
    <property type="project" value="TreeGrafter"/>
</dbReference>
<dbReference type="Pfam" id="PF00180">
    <property type="entry name" value="Iso_dh"/>
    <property type="match status" value="1"/>
</dbReference>